<comment type="caution">
    <text evidence="1">The sequence shown here is derived from an EMBL/GenBank/DDBJ whole genome shotgun (WGS) entry which is preliminary data.</text>
</comment>
<name>A0A6H9GCD1_MICAE</name>
<evidence type="ECO:0000313" key="1">
    <source>
        <dbReference type="EMBL" id="GCL47554.1"/>
    </source>
</evidence>
<proteinExistence type="predicted"/>
<dbReference type="RefSeq" id="WP_159250226.1">
    <property type="nucleotide sequence ID" value="NZ_BJCH01000048.1"/>
</dbReference>
<dbReference type="Proteomes" id="UP000438874">
    <property type="component" value="Unassembled WGS sequence"/>
</dbReference>
<protein>
    <submittedName>
        <fullName evidence="1">Uncharacterized protein</fullName>
    </submittedName>
</protein>
<organism evidence="1 2">
    <name type="scientific">Microcystis aeruginosa NIES-3787</name>
    <dbReference type="NCBI Taxonomy" id="2517782"/>
    <lineage>
        <taxon>Bacteria</taxon>
        <taxon>Bacillati</taxon>
        <taxon>Cyanobacteriota</taxon>
        <taxon>Cyanophyceae</taxon>
        <taxon>Oscillatoriophycideae</taxon>
        <taxon>Chroococcales</taxon>
        <taxon>Microcystaceae</taxon>
        <taxon>Microcystis</taxon>
    </lineage>
</organism>
<dbReference type="AlphaFoldDB" id="A0A6H9GCD1"/>
<accession>A0A6H9GCD1</accession>
<reference evidence="1 2" key="1">
    <citation type="submission" date="2019-02" db="EMBL/GenBank/DDBJ databases">
        <title>Draft genome sequence of Arthrospira platensis NIES-3787.</title>
        <authorList>
            <person name="Yamaguchi H."/>
            <person name="Suzuki S."/>
            <person name="Kawachi M."/>
        </authorList>
    </citation>
    <scope>NUCLEOTIDE SEQUENCE [LARGE SCALE GENOMIC DNA]</scope>
    <source>
        <strain evidence="1 2">NIES-3787</strain>
    </source>
</reference>
<sequence length="261" mass="30220">MSLRLLTSTFATFLGILAVVPFSLQSSTLTDNLFPVYSQAKKISETINWEKSNFETEQQYRNRLISINHNLGEYQIVVKPSKKYEYDINSKTIKVNLDYSYGFRNEKFLFDKHIVYKEVVKSKNRGNIVCQNGFGATFNYTVQYANSDQYILMLSKDQSYALTYQFALSPEEAKKYVEADEKSLNDKLRFIVKFKPVVPYYKKEREIFGRPCPQDELSRILAQATGSTFVSDIMAHQLFIRISSVQLVDTSTGQVILQKQY</sequence>
<gene>
    <name evidence="1" type="ORF">NIES3787_32620</name>
</gene>
<evidence type="ECO:0000313" key="2">
    <source>
        <dbReference type="Proteomes" id="UP000438874"/>
    </source>
</evidence>
<dbReference type="EMBL" id="BJCH01000048">
    <property type="protein sequence ID" value="GCL47554.1"/>
    <property type="molecule type" value="Genomic_DNA"/>
</dbReference>